<dbReference type="Proteomes" id="UP001595767">
    <property type="component" value="Unassembled WGS sequence"/>
</dbReference>
<dbReference type="RefSeq" id="WP_378551376.1">
    <property type="nucleotide sequence ID" value="NZ_JBHSBA010000007.1"/>
</dbReference>
<gene>
    <name evidence="1" type="ORF">ACFOW8_15785</name>
</gene>
<sequence length="139" mass="14865">MPGDSASLPPLSARVDQLFRTFHSGSEPEQSVEFVARSVSDLIRRDVEDVELIRLRAGDHDDGTADPDLLSGVAQHFSVPGIYLGNTEPQVVAGIDQDLRLLAAARDAGVKHLALRGAGVDSGQLTAVLARLAELDEKR</sequence>
<organism evidence="1 2">
    <name type="scientific">Nocardia rhizosphaerae</name>
    <dbReference type="NCBI Taxonomy" id="1691571"/>
    <lineage>
        <taxon>Bacteria</taxon>
        <taxon>Bacillati</taxon>
        <taxon>Actinomycetota</taxon>
        <taxon>Actinomycetes</taxon>
        <taxon>Mycobacteriales</taxon>
        <taxon>Nocardiaceae</taxon>
        <taxon>Nocardia</taxon>
    </lineage>
</organism>
<comment type="caution">
    <text evidence="1">The sequence shown here is derived from an EMBL/GenBank/DDBJ whole genome shotgun (WGS) entry which is preliminary data.</text>
</comment>
<dbReference type="InterPro" id="IPR010982">
    <property type="entry name" value="Lambda_DNA-bd_dom_sf"/>
</dbReference>
<protein>
    <submittedName>
        <fullName evidence="1">Uncharacterized protein</fullName>
    </submittedName>
</protein>
<keyword evidence="2" id="KW-1185">Reference proteome</keyword>
<reference evidence="2" key="1">
    <citation type="journal article" date="2019" name="Int. J. Syst. Evol. Microbiol.">
        <title>The Global Catalogue of Microorganisms (GCM) 10K type strain sequencing project: providing services to taxonomists for standard genome sequencing and annotation.</title>
        <authorList>
            <consortium name="The Broad Institute Genomics Platform"/>
            <consortium name="The Broad Institute Genome Sequencing Center for Infectious Disease"/>
            <person name="Wu L."/>
            <person name="Ma J."/>
        </authorList>
    </citation>
    <scope>NUCLEOTIDE SEQUENCE [LARGE SCALE GENOMIC DNA]</scope>
    <source>
        <strain evidence="2">CGMCC 4.7204</strain>
    </source>
</reference>
<accession>A0ABV8L7E6</accession>
<dbReference type="EMBL" id="JBHSBA010000007">
    <property type="protein sequence ID" value="MFC4126398.1"/>
    <property type="molecule type" value="Genomic_DNA"/>
</dbReference>
<proteinExistence type="predicted"/>
<evidence type="ECO:0000313" key="2">
    <source>
        <dbReference type="Proteomes" id="UP001595767"/>
    </source>
</evidence>
<dbReference type="Gene3D" id="1.10.260.40">
    <property type="entry name" value="lambda repressor-like DNA-binding domains"/>
    <property type="match status" value="1"/>
</dbReference>
<evidence type="ECO:0000313" key="1">
    <source>
        <dbReference type="EMBL" id="MFC4126398.1"/>
    </source>
</evidence>
<name>A0ABV8L7E6_9NOCA</name>